<protein>
    <submittedName>
        <fullName evidence="2">Uncharacterized protein</fullName>
    </submittedName>
</protein>
<keyword evidence="1" id="KW-1133">Transmembrane helix</keyword>
<evidence type="ECO:0000313" key="2">
    <source>
        <dbReference type="EMBL" id="USP75149.1"/>
    </source>
</evidence>
<reference evidence="2" key="1">
    <citation type="submission" date="2021-12" db="EMBL/GenBank/DDBJ databases">
        <title>Curvularia clavata genome.</title>
        <authorList>
            <person name="Cao Y."/>
        </authorList>
    </citation>
    <scope>NUCLEOTIDE SEQUENCE</scope>
    <source>
        <strain evidence="2">Yc1106</strain>
    </source>
</reference>
<organism evidence="2 3">
    <name type="scientific">Curvularia clavata</name>
    <dbReference type="NCBI Taxonomy" id="95742"/>
    <lineage>
        <taxon>Eukaryota</taxon>
        <taxon>Fungi</taxon>
        <taxon>Dikarya</taxon>
        <taxon>Ascomycota</taxon>
        <taxon>Pezizomycotina</taxon>
        <taxon>Dothideomycetes</taxon>
        <taxon>Pleosporomycetidae</taxon>
        <taxon>Pleosporales</taxon>
        <taxon>Pleosporineae</taxon>
        <taxon>Pleosporaceae</taxon>
        <taxon>Curvularia</taxon>
    </lineage>
</organism>
<keyword evidence="1" id="KW-0472">Membrane</keyword>
<sequence>MAEHQNDWPHRRVTILAPNTALVIISTLFAMWRVIYGIKTKRKGIICDVLLSVAVILNIASIIIHFKSQPTMGT</sequence>
<gene>
    <name evidence="2" type="ORF">yc1106_02423</name>
</gene>
<keyword evidence="1" id="KW-0812">Transmembrane</keyword>
<dbReference type="EMBL" id="CP089275">
    <property type="protein sequence ID" value="USP75149.1"/>
    <property type="molecule type" value="Genomic_DNA"/>
</dbReference>
<proteinExistence type="predicted"/>
<feature type="transmembrane region" description="Helical" evidence="1">
    <location>
        <begin position="45"/>
        <end position="66"/>
    </location>
</feature>
<name>A0A9Q8Z373_CURCL</name>
<evidence type="ECO:0000313" key="3">
    <source>
        <dbReference type="Proteomes" id="UP001056012"/>
    </source>
</evidence>
<accession>A0A9Q8Z373</accession>
<dbReference type="AlphaFoldDB" id="A0A9Q8Z373"/>
<keyword evidence="3" id="KW-1185">Reference proteome</keyword>
<dbReference type="VEuPathDB" id="FungiDB:yc1106_02423"/>
<evidence type="ECO:0000256" key="1">
    <source>
        <dbReference type="SAM" id="Phobius"/>
    </source>
</evidence>
<dbReference type="Proteomes" id="UP001056012">
    <property type="component" value="Chromosome 2"/>
</dbReference>
<feature type="transmembrane region" description="Helical" evidence="1">
    <location>
        <begin position="20"/>
        <end position="38"/>
    </location>
</feature>